<dbReference type="AlphaFoldDB" id="A0A0C2JDG2"/>
<evidence type="ECO:0000313" key="3">
    <source>
        <dbReference type="Proteomes" id="UP000031668"/>
    </source>
</evidence>
<dbReference type="InterPro" id="IPR029058">
    <property type="entry name" value="AB_hydrolase_fold"/>
</dbReference>
<dbReference type="Proteomes" id="UP000031668">
    <property type="component" value="Unassembled WGS sequence"/>
</dbReference>
<organism evidence="2 3">
    <name type="scientific">Thelohanellus kitauei</name>
    <name type="common">Myxosporean</name>
    <dbReference type="NCBI Taxonomy" id="669202"/>
    <lineage>
        <taxon>Eukaryota</taxon>
        <taxon>Metazoa</taxon>
        <taxon>Cnidaria</taxon>
        <taxon>Myxozoa</taxon>
        <taxon>Myxosporea</taxon>
        <taxon>Bivalvulida</taxon>
        <taxon>Platysporina</taxon>
        <taxon>Myxobolidae</taxon>
        <taxon>Thelohanellus</taxon>
    </lineage>
</organism>
<proteinExistence type="predicted"/>
<accession>A0A0C2JDG2</accession>
<dbReference type="EMBL" id="JWZT01003288">
    <property type="protein sequence ID" value="KII67183.1"/>
    <property type="molecule type" value="Genomic_DNA"/>
</dbReference>
<dbReference type="Gene3D" id="3.40.50.1820">
    <property type="entry name" value="alpha/beta hydrolase"/>
    <property type="match status" value="1"/>
</dbReference>
<dbReference type="InterPro" id="IPR006693">
    <property type="entry name" value="AB_hydrolase_lipase"/>
</dbReference>
<comment type="caution">
    <text evidence="2">The sequence shown here is derived from an EMBL/GenBank/DDBJ whole genome shotgun (WGS) entry which is preliminary data.</text>
</comment>
<gene>
    <name evidence="2" type="ORF">RF11_11238</name>
</gene>
<reference evidence="2 3" key="1">
    <citation type="journal article" date="2014" name="Genome Biol. Evol.">
        <title>The genome of the myxosporean Thelohanellus kitauei shows adaptations to nutrient acquisition within its fish host.</title>
        <authorList>
            <person name="Yang Y."/>
            <person name="Xiong J."/>
            <person name="Zhou Z."/>
            <person name="Huo F."/>
            <person name="Miao W."/>
            <person name="Ran C."/>
            <person name="Liu Y."/>
            <person name="Zhang J."/>
            <person name="Feng J."/>
            <person name="Wang M."/>
            <person name="Wang M."/>
            <person name="Wang L."/>
            <person name="Yao B."/>
        </authorList>
    </citation>
    <scope>NUCLEOTIDE SEQUENCE [LARGE SCALE GENOMIC DNA]</scope>
    <source>
        <strain evidence="2">Wuqing</strain>
    </source>
</reference>
<protein>
    <submittedName>
        <fullName evidence="2">Triacylglycerol lipase 1</fullName>
    </submittedName>
</protein>
<keyword evidence="3" id="KW-1185">Reference proteome</keyword>
<feature type="domain" description="Partial AB-hydrolase lipase" evidence="1">
    <location>
        <begin position="12"/>
        <end position="65"/>
    </location>
</feature>
<evidence type="ECO:0000313" key="2">
    <source>
        <dbReference type="EMBL" id="KII67183.1"/>
    </source>
</evidence>
<evidence type="ECO:0000259" key="1">
    <source>
        <dbReference type="Pfam" id="PF04083"/>
    </source>
</evidence>
<dbReference type="SUPFAM" id="SSF53474">
    <property type="entry name" value="alpha/beta-Hydrolases"/>
    <property type="match status" value="1"/>
</dbReference>
<dbReference type="Pfam" id="PF04083">
    <property type="entry name" value="Abhydro_lipase"/>
    <property type="match status" value="1"/>
</dbReference>
<name>A0A0C2JDG2_THEKT</name>
<dbReference type="PANTHER" id="PTHR11005">
    <property type="entry name" value="LYSOSOMAL ACID LIPASE-RELATED"/>
    <property type="match status" value="1"/>
</dbReference>
<dbReference type="GO" id="GO:0006629">
    <property type="term" value="P:lipid metabolic process"/>
    <property type="evidence" value="ECO:0007669"/>
    <property type="project" value="InterPro"/>
</dbReference>
<dbReference type="OrthoDB" id="9974421at2759"/>
<sequence length="123" mass="14144">MLSRFDVIGRAKLLGCEISKNQLITSDGYTLTLHHLHSKRLLNHSESRFPVLLVSGLLCDANIFFIPPPNRCLPYILSSLGYDVWIGNVRGTYYSGYKEQIVKKSKSHFWDFWFGFTDLVSMI</sequence>